<dbReference type="InterPro" id="IPR020103">
    <property type="entry name" value="PsdUridine_synth_cat_dom_sf"/>
</dbReference>
<dbReference type="GO" id="GO:0160150">
    <property type="term" value="F:tRNA pseudouridine(13) synthase activity"/>
    <property type="evidence" value="ECO:0007669"/>
    <property type="project" value="UniProtKB-EC"/>
</dbReference>
<dbReference type="AlphaFoldDB" id="U3A7T3"/>
<dbReference type="InterPro" id="IPR050170">
    <property type="entry name" value="TruD_pseudoU_synthase"/>
</dbReference>
<keyword evidence="3 4" id="KW-0413">Isomerase</keyword>
<evidence type="ECO:0000256" key="1">
    <source>
        <dbReference type="ARBA" id="ARBA00007953"/>
    </source>
</evidence>
<dbReference type="InterPro" id="IPR020119">
    <property type="entry name" value="PsdUridine_synth_TruD_CS"/>
</dbReference>
<dbReference type="HAMAP" id="MF_01082">
    <property type="entry name" value="TruD"/>
    <property type="match status" value="1"/>
</dbReference>
<feature type="domain" description="TRUD" evidence="5">
    <location>
        <begin position="158"/>
        <end position="305"/>
    </location>
</feature>
<comment type="function">
    <text evidence="4">Responsible for synthesis of pseudouridine from uracil-13 in transfer RNAs.</text>
</comment>
<accession>U3A7T3</accession>
<dbReference type="eggNOG" id="COG0585">
    <property type="taxonomic scope" value="Bacteria"/>
</dbReference>
<keyword evidence="2 4" id="KW-0819">tRNA processing</keyword>
<comment type="caution">
    <text evidence="6">The sequence shown here is derived from an EMBL/GenBank/DDBJ whole genome shotgun (WGS) entry which is preliminary data.</text>
</comment>
<name>U3A7T3_VIBPR</name>
<dbReference type="GO" id="GO:0031119">
    <property type="term" value="P:tRNA pseudouridine synthesis"/>
    <property type="evidence" value="ECO:0007669"/>
    <property type="project" value="UniProtKB-UniRule"/>
</dbReference>
<dbReference type="PANTHER" id="PTHR47811:SF1">
    <property type="entry name" value="TRNA PSEUDOURIDINE SYNTHASE D"/>
    <property type="match status" value="1"/>
</dbReference>
<dbReference type="InterPro" id="IPR001656">
    <property type="entry name" value="PsdUridine_synth_TruD"/>
</dbReference>
<dbReference type="PANTHER" id="PTHR47811">
    <property type="entry name" value="TRNA PSEUDOURIDINE SYNTHASE D"/>
    <property type="match status" value="1"/>
</dbReference>
<organism evidence="6 7">
    <name type="scientific">Vibrio proteolyticus NBRC 13287</name>
    <dbReference type="NCBI Taxonomy" id="1219065"/>
    <lineage>
        <taxon>Bacteria</taxon>
        <taxon>Pseudomonadati</taxon>
        <taxon>Pseudomonadota</taxon>
        <taxon>Gammaproteobacteria</taxon>
        <taxon>Vibrionales</taxon>
        <taxon>Vibrionaceae</taxon>
        <taxon>Vibrio</taxon>
    </lineage>
</organism>
<dbReference type="GO" id="GO:0003723">
    <property type="term" value="F:RNA binding"/>
    <property type="evidence" value="ECO:0007669"/>
    <property type="project" value="InterPro"/>
</dbReference>
<dbReference type="STRING" id="1219065.VPR01S_28_00470"/>
<dbReference type="NCBIfam" id="TIGR00094">
    <property type="entry name" value="tRNA_TruD_broad"/>
    <property type="match status" value="1"/>
</dbReference>
<dbReference type="CDD" id="cd02575">
    <property type="entry name" value="PseudoU_synth_EcTruD"/>
    <property type="match status" value="1"/>
</dbReference>
<evidence type="ECO:0000256" key="2">
    <source>
        <dbReference type="ARBA" id="ARBA00022694"/>
    </source>
</evidence>
<dbReference type="PROSITE" id="PS01268">
    <property type="entry name" value="UPF0024"/>
    <property type="match status" value="1"/>
</dbReference>
<evidence type="ECO:0000313" key="6">
    <source>
        <dbReference type="EMBL" id="GAD69392.1"/>
    </source>
</evidence>
<dbReference type="GO" id="GO:0005829">
    <property type="term" value="C:cytosol"/>
    <property type="evidence" value="ECO:0007669"/>
    <property type="project" value="TreeGrafter"/>
</dbReference>
<protein>
    <recommendedName>
        <fullName evidence="4">tRNA pseudouridine synthase D</fullName>
        <ecNumber evidence="4">5.4.99.27</ecNumber>
    </recommendedName>
    <alternativeName>
        <fullName evidence="4">tRNA pseudouridine(13) synthase</fullName>
    </alternativeName>
    <alternativeName>
        <fullName evidence="4">tRNA pseudouridylate synthase D</fullName>
    </alternativeName>
    <alternativeName>
        <fullName evidence="4">tRNA-uridine isomerase D</fullName>
    </alternativeName>
</protein>
<comment type="catalytic activity">
    <reaction evidence="4">
        <text>uridine(13) in tRNA = pseudouridine(13) in tRNA</text>
        <dbReference type="Rhea" id="RHEA:42540"/>
        <dbReference type="Rhea" id="RHEA-COMP:10105"/>
        <dbReference type="Rhea" id="RHEA-COMP:10106"/>
        <dbReference type="ChEBI" id="CHEBI:65314"/>
        <dbReference type="ChEBI" id="CHEBI:65315"/>
        <dbReference type="EC" id="5.4.99.27"/>
    </reaction>
</comment>
<evidence type="ECO:0000256" key="4">
    <source>
        <dbReference type="HAMAP-Rule" id="MF_01082"/>
    </source>
</evidence>
<dbReference type="NCBIfam" id="NF002155">
    <property type="entry name" value="PRK00984.1-4"/>
    <property type="match status" value="1"/>
</dbReference>
<dbReference type="Proteomes" id="UP000016570">
    <property type="component" value="Unassembled WGS sequence"/>
</dbReference>
<reference evidence="6 7" key="1">
    <citation type="submission" date="2013-09" db="EMBL/GenBank/DDBJ databases">
        <title>Whole genome shotgun sequence of Vibrio proteolyticus NBRC 13287.</title>
        <authorList>
            <person name="Isaki S."/>
            <person name="Hosoyama A."/>
            <person name="Numata M."/>
            <person name="Hashimoto M."/>
            <person name="Hosoyama Y."/>
            <person name="Tsuchikane K."/>
            <person name="Noguchi M."/>
            <person name="Hirakata S."/>
            <person name="Ichikawa N."/>
            <person name="Ohji S."/>
            <person name="Yamazoe A."/>
            <person name="Fujita N."/>
        </authorList>
    </citation>
    <scope>NUCLEOTIDE SEQUENCE [LARGE SCALE GENOMIC DNA]</scope>
    <source>
        <strain evidence="6 7">NBRC 13287</strain>
    </source>
</reference>
<keyword evidence="7" id="KW-1185">Reference proteome</keyword>
<dbReference type="Gene3D" id="3.30.2350.20">
    <property type="entry name" value="TruD, catalytic domain"/>
    <property type="match status" value="1"/>
</dbReference>
<evidence type="ECO:0000259" key="5">
    <source>
        <dbReference type="PROSITE" id="PS50984"/>
    </source>
</evidence>
<evidence type="ECO:0000256" key="3">
    <source>
        <dbReference type="ARBA" id="ARBA00023235"/>
    </source>
</evidence>
<proteinExistence type="inferred from homology"/>
<dbReference type="SUPFAM" id="SSF55120">
    <property type="entry name" value="Pseudouridine synthase"/>
    <property type="match status" value="1"/>
</dbReference>
<dbReference type="InterPro" id="IPR011760">
    <property type="entry name" value="PsdUridine_synth_TruD_insert"/>
</dbReference>
<gene>
    <name evidence="4 6" type="primary">truD</name>
    <name evidence="6" type="ORF">VPR01S_28_00470</name>
</gene>
<sequence length="347" mass="38518">MSDMLSPLAYLNGVPKAKAKLKAQPQHFQVREDLGYELSGQGEHLMVRIRKTGENTSFVANELAKACGVKSKDVSWAGLKDRHAVTEQWLSVHLPGGDTPDFDAFLKQYPSIEILAVTRHHKKLRPGDLKGNHFTLTLSEVSDTEDVLQRLSAIAETGVPNYFGSQRFGNQGNNVSEARRWGRENVRTRNQNKRSLYLSAARSWIFNHIVSARIEQGAFDRVVEGDIALTGEGSTLVEADQVAAFNLQLERGEVQISAAMAGDNALPTQAQALALEQPQLDAEPDLMALIRGNRMRHERRPVALKAQDLSWQVDGNNITLHFSLDAGCFATAIVRELVEEIPVERVY</sequence>
<evidence type="ECO:0000313" key="7">
    <source>
        <dbReference type="Proteomes" id="UP000016570"/>
    </source>
</evidence>
<dbReference type="Gene3D" id="3.30.2340.10">
    <property type="entry name" value="TruD, insertion domain"/>
    <property type="match status" value="1"/>
</dbReference>
<dbReference type="EC" id="5.4.99.27" evidence="4"/>
<dbReference type="PROSITE" id="PS50984">
    <property type="entry name" value="TRUD"/>
    <property type="match status" value="1"/>
</dbReference>
<dbReference type="InterPro" id="IPR042214">
    <property type="entry name" value="TruD_catalytic"/>
</dbReference>
<feature type="active site" description="Nucleophile" evidence="4">
    <location>
        <position position="81"/>
    </location>
</feature>
<dbReference type="RefSeq" id="WP_021707358.1">
    <property type="nucleotide sequence ID" value="NZ_BATJ01000028.1"/>
</dbReference>
<dbReference type="EMBL" id="BATJ01000028">
    <property type="protein sequence ID" value="GAD69392.1"/>
    <property type="molecule type" value="Genomic_DNA"/>
</dbReference>
<dbReference type="InterPro" id="IPR043165">
    <property type="entry name" value="TruD_insert_sf"/>
</dbReference>
<comment type="similarity">
    <text evidence="1 4">Belongs to the pseudouridine synthase TruD family.</text>
</comment>
<dbReference type="Pfam" id="PF01142">
    <property type="entry name" value="TruD"/>
    <property type="match status" value="2"/>
</dbReference>